<reference evidence="3" key="1">
    <citation type="submission" date="2019-08" db="EMBL/GenBank/DDBJ databases">
        <title>The genome of the North American firefly Photinus pyralis.</title>
        <authorList>
            <consortium name="Photinus pyralis genome working group"/>
            <person name="Fallon T.R."/>
            <person name="Sander Lower S.E."/>
            <person name="Weng J.-K."/>
        </authorList>
    </citation>
    <scope>NUCLEOTIDE SEQUENCE</scope>
    <source>
        <strain evidence="3">TRF0915ILg1</strain>
        <tissue evidence="3">Whole body</tissue>
    </source>
</reference>
<evidence type="ECO:0000256" key="1">
    <source>
        <dbReference type="ARBA" id="ARBA00004123"/>
    </source>
</evidence>
<organism evidence="3 4">
    <name type="scientific">Ignelater luminosus</name>
    <name type="common">Cucubano</name>
    <name type="synonym">Pyrophorus luminosus</name>
    <dbReference type="NCBI Taxonomy" id="2038154"/>
    <lineage>
        <taxon>Eukaryota</taxon>
        <taxon>Metazoa</taxon>
        <taxon>Ecdysozoa</taxon>
        <taxon>Arthropoda</taxon>
        <taxon>Hexapoda</taxon>
        <taxon>Insecta</taxon>
        <taxon>Pterygota</taxon>
        <taxon>Neoptera</taxon>
        <taxon>Endopterygota</taxon>
        <taxon>Coleoptera</taxon>
        <taxon>Polyphaga</taxon>
        <taxon>Elateriformia</taxon>
        <taxon>Elateroidea</taxon>
        <taxon>Elateridae</taxon>
        <taxon>Agrypninae</taxon>
        <taxon>Pyrophorini</taxon>
        <taxon>Ignelater</taxon>
    </lineage>
</organism>
<evidence type="ECO:0000313" key="3">
    <source>
        <dbReference type="EMBL" id="KAF2884920.1"/>
    </source>
</evidence>
<evidence type="ECO:0000256" key="2">
    <source>
        <dbReference type="ARBA" id="ARBA00023242"/>
    </source>
</evidence>
<proteinExistence type="predicted"/>
<name>A0A8K0CJ84_IGNLU</name>
<dbReference type="InterPro" id="IPR053016">
    <property type="entry name" value="CTF18-RFC_complex"/>
</dbReference>
<dbReference type="OrthoDB" id="2195431at2759"/>
<dbReference type="EMBL" id="VTPC01090048">
    <property type="protein sequence ID" value="KAF2884920.1"/>
    <property type="molecule type" value="Genomic_DNA"/>
</dbReference>
<comment type="subcellular location">
    <subcellularLocation>
        <location evidence="1">Nucleus</location>
    </subcellularLocation>
</comment>
<accession>A0A8K0CJ84</accession>
<dbReference type="AlphaFoldDB" id="A0A8K0CJ84"/>
<keyword evidence="4" id="KW-1185">Reference proteome</keyword>
<keyword evidence="2" id="KW-0539">Nucleus</keyword>
<dbReference type="Proteomes" id="UP000801492">
    <property type="component" value="Unassembled WGS sequence"/>
</dbReference>
<protein>
    <submittedName>
        <fullName evidence="3">Uncharacterized protein</fullName>
    </submittedName>
</protein>
<dbReference type="PANTHER" id="PTHR46765">
    <property type="entry name" value="P-LOOP CONTAINING NUCLEOSIDE TRIPHOSPHATE HYDROLASES SUPERFAMILY PROTEIN"/>
    <property type="match status" value="1"/>
</dbReference>
<dbReference type="GO" id="GO:0005634">
    <property type="term" value="C:nucleus"/>
    <property type="evidence" value="ECO:0007669"/>
    <property type="project" value="UniProtKB-SubCell"/>
</dbReference>
<gene>
    <name evidence="3" type="ORF">ILUMI_21254</name>
</gene>
<dbReference type="PANTHER" id="PTHR46765:SF1">
    <property type="entry name" value="P-LOOP CONTAINING NUCLEOSIDE TRIPHOSPHATE HYDROLASES SUPERFAMILY PROTEIN"/>
    <property type="match status" value="1"/>
</dbReference>
<comment type="caution">
    <text evidence="3">The sequence shown here is derived from an EMBL/GenBank/DDBJ whole genome shotgun (WGS) entry which is preliminary data.</text>
</comment>
<sequence length="170" mass="19638">MKGMQPSVRAFTCSSSLKQDVLPLLSQIIVPSFRPVNLHLFTEREKEDLNRVVSIMIDYNLSYVQERMPEGNYIYTIDPNIEEATLFPGSKHKRILSYFNKQLIAREIEVEKMRRTEIHKLGESSDKKMSTNKKDNAANVPNHLQKLKAKTVKPKGNSVSLFICTIFFLY</sequence>
<evidence type="ECO:0000313" key="4">
    <source>
        <dbReference type="Proteomes" id="UP000801492"/>
    </source>
</evidence>